<dbReference type="InterPro" id="IPR016039">
    <property type="entry name" value="Thiolase-like"/>
</dbReference>
<feature type="domain" description="Thiolase C-terminal" evidence="2">
    <location>
        <begin position="283"/>
        <end position="421"/>
    </location>
</feature>
<dbReference type="EMBL" id="LT859958">
    <property type="protein sequence ID" value="SMX54374.1"/>
    <property type="molecule type" value="Genomic_DNA"/>
</dbReference>
<dbReference type="SUPFAM" id="SSF53901">
    <property type="entry name" value="Thiolase-like"/>
    <property type="match status" value="1"/>
</dbReference>
<evidence type="ECO:0000259" key="1">
    <source>
        <dbReference type="Pfam" id="PF00108"/>
    </source>
</evidence>
<evidence type="ECO:0008006" key="5">
    <source>
        <dbReference type="Google" id="ProtNLM"/>
    </source>
</evidence>
<evidence type="ECO:0000259" key="2">
    <source>
        <dbReference type="Pfam" id="PF22691"/>
    </source>
</evidence>
<dbReference type="CDD" id="cd00829">
    <property type="entry name" value="SCP-x_thiolase"/>
    <property type="match status" value="1"/>
</dbReference>
<reference evidence="4" key="1">
    <citation type="submission" date="2017-05" db="EMBL/GenBank/DDBJ databases">
        <authorList>
            <person name="Kirkegaard R."/>
            <person name="Mcilroy J S."/>
        </authorList>
    </citation>
    <scope>NUCLEOTIDE SEQUENCE [LARGE SCALE GENOMIC DNA]</scope>
</reference>
<name>A0A1Y6K439_9CHLR</name>
<dbReference type="PIRSF" id="PIRSF000429">
    <property type="entry name" value="Ac-CoA_Ac_transf"/>
    <property type="match status" value="1"/>
</dbReference>
<evidence type="ECO:0000313" key="4">
    <source>
        <dbReference type="Proteomes" id="UP000195514"/>
    </source>
</evidence>
<dbReference type="PANTHER" id="PTHR42870">
    <property type="entry name" value="ACETYL-COA C-ACETYLTRANSFERASE"/>
    <property type="match status" value="1"/>
</dbReference>
<dbReference type="Pfam" id="PF00108">
    <property type="entry name" value="Thiolase_N"/>
    <property type="match status" value="1"/>
</dbReference>
<dbReference type="PANTHER" id="PTHR42870:SF6">
    <property type="entry name" value="ACETYL-COA C-ACYLTRANSFERASE"/>
    <property type="match status" value="1"/>
</dbReference>
<dbReference type="AlphaFoldDB" id="A0A1Y6K439"/>
<protein>
    <recommendedName>
        <fullName evidence="5">Acetyl-CoA acetyltransferase</fullName>
    </recommendedName>
</protein>
<dbReference type="InterPro" id="IPR020616">
    <property type="entry name" value="Thiolase_N"/>
</dbReference>
<dbReference type="GO" id="GO:0016747">
    <property type="term" value="F:acyltransferase activity, transferring groups other than amino-acyl groups"/>
    <property type="evidence" value="ECO:0007669"/>
    <property type="project" value="InterPro"/>
</dbReference>
<dbReference type="Proteomes" id="UP000195514">
    <property type="component" value="Chromosome I"/>
</dbReference>
<feature type="domain" description="Thiolase N-terminal" evidence="1">
    <location>
        <begin position="23"/>
        <end position="260"/>
    </location>
</feature>
<gene>
    <name evidence="3" type="ORF">CFX1CAM_1309</name>
</gene>
<organism evidence="3 4">
    <name type="scientific">Candidatus Brevifilum fermentans</name>
    <dbReference type="NCBI Taxonomy" id="1986204"/>
    <lineage>
        <taxon>Bacteria</taxon>
        <taxon>Bacillati</taxon>
        <taxon>Chloroflexota</taxon>
        <taxon>Anaerolineae</taxon>
        <taxon>Anaerolineales</taxon>
        <taxon>Anaerolineaceae</taxon>
        <taxon>Candidatus Brevifilum</taxon>
    </lineage>
</organism>
<dbReference type="Gene3D" id="3.40.47.10">
    <property type="match status" value="1"/>
</dbReference>
<keyword evidence="4" id="KW-1185">Reference proteome</keyword>
<dbReference type="InterPro" id="IPR002155">
    <property type="entry name" value="Thiolase"/>
</dbReference>
<accession>A0A1Y6K439</accession>
<dbReference type="Pfam" id="PF22691">
    <property type="entry name" value="Thiolase_C_1"/>
    <property type="match status" value="1"/>
</dbReference>
<proteinExistence type="predicted"/>
<sequence length="423" mass="45399">MILMPEKKLKRGVAVAGVGLSKFGAFPEKNSRDLFVEAFLDLMGSMKGFDPHQIEAFYLGNFSSDQFEKQAHLAPILASWVGLSPISTLRIEDACASSGVALRQAALAIASGQYDVVLVGGVEKMTSLEIAAVTEALGTAADAQFEVSVGFTFPGFYAAMATAYMHEFQADPKAFYHVSIKNHNNGALNEYAQFRQTIREIMESKKERAAQKGRPVPAWEDEFDFLSDPKGNPMVAWPMALFDCSPVSDGAAVALLVSEEIANSFTETPIYMIGSGQASDGALPERENLYSIPAALEAGRQAYQMANLGPDDIDIAEVHDCFTIAEIIATEDLGFFDRGKGWQAAIEGKTARDGIRPVNTSGGLKAKGHPVGATGVGQVAEIWKQLNGIAGERQVQGNPKIGLTHNVGGTGQTCVVNIFERRA</sequence>
<dbReference type="KEGG" id="abat:CFX1CAM_1309"/>
<evidence type="ECO:0000313" key="3">
    <source>
        <dbReference type="EMBL" id="SMX54374.1"/>
    </source>
</evidence>
<dbReference type="InterPro" id="IPR055140">
    <property type="entry name" value="Thiolase_C_2"/>
</dbReference>